<reference evidence="2" key="1">
    <citation type="submission" date="2020-03" db="EMBL/GenBank/DDBJ databases">
        <title>The deep terrestrial virosphere.</title>
        <authorList>
            <person name="Holmfeldt K."/>
            <person name="Nilsson E."/>
            <person name="Simone D."/>
            <person name="Lopez-Fernandez M."/>
            <person name="Wu X."/>
            <person name="de Brujin I."/>
            <person name="Lundin D."/>
            <person name="Andersson A."/>
            <person name="Bertilsson S."/>
            <person name="Dopson M."/>
        </authorList>
    </citation>
    <scope>NUCLEOTIDE SEQUENCE</scope>
    <source>
        <strain evidence="2">MM415A01985</strain>
    </source>
</reference>
<feature type="region of interest" description="Disordered" evidence="1">
    <location>
        <begin position="97"/>
        <end position="119"/>
    </location>
</feature>
<organism evidence="2">
    <name type="scientific">viral metagenome</name>
    <dbReference type="NCBI Taxonomy" id="1070528"/>
    <lineage>
        <taxon>unclassified sequences</taxon>
        <taxon>metagenomes</taxon>
        <taxon>organismal metagenomes</taxon>
    </lineage>
</organism>
<dbReference type="EMBL" id="MT142103">
    <property type="protein sequence ID" value="QJA74521.1"/>
    <property type="molecule type" value="Genomic_DNA"/>
</dbReference>
<gene>
    <name evidence="2" type="ORF">MM415A01985_0008</name>
</gene>
<accession>A0A6M3JYZ1</accession>
<protein>
    <submittedName>
        <fullName evidence="2">Uncharacterized protein</fullName>
    </submittedName>
</protein>
<name>A0A6M3JYZ1_9ZZZZ</name>
<dbReference type="AlphaFoldDB" id="A0A6M3JYZ1"/>
<sequence>MASKTNPKVKIILDKERYLFFDLNAMVAFEEQTGINILNPAVQQQLALDMTPKQLRAFLWACLLHEDSELTLEQVGSWLHGGNADTITKSINEAVTAASPEAKGGKEKKVPLARNRPRG</sequence>
<evidence type="ECO:0000313" key="2">
    <source>
        <dbReference type="EMBL" id="QJA74521.1"/>
    </source>
</evidence>
<evidence type="ECO:0000256" key="1">
    <source>
        <dbReference type="SAM" id="MobiDB-lite"/>
    </source>
</evidence>
<proteinExistence type="predicted"/>